<comment type="similarity">
    <text evidence="6">Belongs to the UPF0313 family.</text>
</comment>
<dbReference type="SFLD" id="SFLDG01082">
    <property type="entry name" value="B12-binding_domain_containing"/>
    <property type="match status" value="1"/>
</dbReference>
<dbReference type="AlphaFoldDB" id="A0A7T1AM72"/>
<dbReference type="InterPro" id="IPR023404">
    <property type="entry name" value="rSAM_horseshoe"/>
</dbReference>
<dbReference type="NCBIfam" id="TIGR03904">
    <property type="entry name" value="SAM_YgiQ"/>
    <property type="match status" value="1"/>
</dbReference>
<comment type="cofactor">
    <cofactor evidence="6">
        <name>[4Fe-4S] cluster</name>
        <dbReference type="ChEBI" id="CHEBI:49883"/>
    </cofactor>
    <text evidence="6">Binds 1 [4Fe-4S] cluster. The cluster is coordinated with 3 cysteines and an exchangeable S-adenosyl-L-methionine.</text>
</comment>
<evidence type="ECO:0000256" key="1">
    <source>
        <dbReference type="ARBA" id="ARBA00022485"/>
    </source>
</evidence>
<sequence>MKNFLPTTKSEMKTRGWDELDFILVSGDAYVDHPSFGAAIISRYLESRGYRVGLLPQPRWQDTRDFISLGKPHLAFLVTAGNLDSMVNHYTVAKRKRSKDDYSPAGKTGFRPDRATIVYSQKIREAYGDIPIILGGIEASLRRLAHYDYWDNRLRPSLLLDSGADLIVYGMGEKAIEEIAEALQGGLDIKDIIYVNGTVFKTNNLQYAYQPIILPSYQEIKISKEKFAESYIIQYHNHNAFQGKVLVEPTDNLYIVQNPPSVPLTQKEIDEIYSFPYMRTYHPRYEKLGGIPAIKEVRFSVTSHRGCFGGCSFCSLSSHQGRIIQSRSQESILKEVEELTHLPDFKGYIHDVGGPTANFFHPACQKQHDQGVCEKRQCLFPRPCSQLIADHHDFLELLKKIRQIPGIKKVFIRSGIRFDYLLADQHDTFFEELCIHHVSGQLKVAPEHVSNQVLEKMGKPGKEVYDQFVKKYFEINKKHHLKHYLVPYFMSSHPGSDLKTAIELAEYVRNMGYNPEQVQDFYPTPGTLSTAMYYTELDPRTMKKLYVPKSPHEKALQRALIQYRRPENHRLVKEALLKAGRSDLIGYGKKCLIRPKAKIY</sequence>
<gene>
    <name evidence="8" type="ORF">RT761_01679</name>
</gene>
<dbReference type="RefSeq" id="WP_218110964.1">
    <property type="nucleotide sequence ID" value="NZ_CP065383.1"/>
</dbReference>
<keyword evidence="2 6" id="KW-0949">S-adenosyl-L-methionine</keyword>
<dbReference type="PROSITE" id="PS51918">
    <property type="entry name" value="RADICAL_SAM"/>
    <property type="match status" value="1"/>
</dbReference>
<evidence type="ECO:0000259" key="7">
    <source>
        <dbReference type="PROSITE" id="PS51918"/>
    </source>
</evidence>
<protein>
    <recommendedName>
        <fullName evidence="7">Radical SAM core domain-containing protein</fullName>
    </recommendedName>
</protein>
<dbReference type="InterPro" id="IPR022946">
    <property type="entry name" value="UPF0313"/>
</dbReference>
<dbReference type="GO" id="GO:0003824">
    <property type="term" value="F:catalytic activity"/>
    <property type="evidence" value="ECO:0007669"/>
    <property type="project" value="InterPro"/>
</dbReference>
<proteinExistence type="inferred from homology"/>
<dbReference type="HAMAP" id="MF_01251">
    <property type="entry name" value="UPF0313"/>
    <property type="match status" value="1"/>
</dbReference>
<dbReference type="SMART" id="SM00729">
    <property type="entry name" value="Elp3"/>
    <property type="match status" value="1"/>
</dbReference>
<feature type="binding site" evidence="6">
    <location>
        <position position="307"/>
    </location>
    <ligand>
        <name>[4Fe-4S] cluster</name>
        <dbReference type="ChEBI" id="CHEBI:49883"/>
        <note>4Fe-4S-S-AdoMet</note>
    </ligand>
</feature>
<dbReference type="PANTHER" id="PTHR32331:SF0">
    <property type="entry name" value="UPF0313 PROTEIN YGIQ"/>
    <property type="match status" value="1"/>
</dbReference>
<dbReference type="Pfam" id="PF04055">
    <property type="entry name" value="Radical_SAM"/>
    <property type="match status" value="1"/>
</dbReference>
<dbReference type="InterPro" id="IPR058240">
    <property type="entry name" value="rSAM_sf"/>
</dbReference>
<evidence type="ECO:0000256" key="2">
    <source>
        <dbReference type="ARBA" id="ARBA00022691"/>
    </source>
</evidence>
<keyword evidence="5 6" id="KW-0411">Iron-sulfur</keyword>
<feature type="binding site" evidence="6">
    <location>
        <position position="314"/>
    </location>
    <ligand>
        <name>[4Fe-4S] cluster</name>
        <dbReference type="ChEBI" id="CHEBI:49883"/>
        <note>4Fe-4S-S-AdoMet</note>
    </ligand>
</feature>
<keyword evidence="1 6" id="KW-0004">4Fe-4S</keyword>
<evidence type="ECO:0000313" key="8">
    <source>
        <dbReference type="EMBL" id="QPM68459.1"/>
    </source>
</evidence>
<organism evidence="8 9">
    <name type="scientific">Atribacter laminatus</name>
    <dbReference type="NCBI Taxonomy" id="2847778"/>
    <lineage>
        <taxon>Bacteria</taxon>
        <taxon>Pseudomonadati</taxon>
        <taxon>Atribacterota</taxon>
        <taxon>Atribacteria</taxon>
        <taxon>Atribacterales</taxon>
        <taxon>Atribacteraceae</taxon>
        <taxon>Atribacter</taxon>
    </lineage>
</organism>
<feature type="domain" description="Radical SAM core" evidence="7">
    <location>
        <begin position="293"/>
        <end position="564"/>
    </location>
</feature>
<keyword evidence="4 6" id="KW-0408">Iron</keyword>
<dbReference type="SFLD" id="SFLDS00029">
    <property type="entry name" value="Radical_SAM"/>
    <property type="match status" value="1"/>
</dbReference>
<name>A0A7T1AM72_ATRLM</name>
<dbReference type="InterPro" id="IPR006638">
    <property type="entry name" value="Elp3/MiaA/NifB-like_rSAM"/>
</dbReference>
<dbReference type="InterPro" id="IPR024560">
    <property type="entry name" value="UPF0313_C"/>
</dbReference>
<dbReference type="PANTHER" id="PTHR32331">
    <property type="entry name" value="UPF0313 PROTEIN YGIQ"/>
    <property type="match status" value="1"/>
</dbReference>
<dbReference type="Proteomes" id="UP000594463">
    <property type="component" value="Chromosome"/>
</dbReference>
<dbReference type="InterPro" id="IPR007197">
    <property type="entry name" value="rSAM"/>
</dbReference>
<dbReference type="EMBL" id="CP065383">
    <property type="protein sequence ID" value="QPM68459.1"/>
    <property type="molecule type" value="Genomic_DNA"/>
</dbReference>
<evidence type="ECO:0000313" key="9">
    <source>
        <dbReference type="Proteomes" id="UP000594463"/>
    </source>
</evidence>
<evidence type="ECO:0000256" key="3">
    <source>
        <dbReference type="ARBA" id="ARBA00022723"/>
    </source>
</evidence>
<reference evidence="8 9" key="1">
    <citation type="journal article" date="2021" name="Nat. Commun.">
        <title>Isolation of a member of the candidate phylum Atribacteria reveals a unique cell membrane structure.</title>
        <authorList>
            <person name="Taiki K."/>
            <person name="Nobu M.K."/>
            <person name="Kusada H."/>
            <person name="Meng X.-Y."/>
            <person name="Hosoki N."/>
            <person name="Uematsu K."/>
            <person name="Yoshioka H."/>
            <person name="Kamagata Y."/>
            <person name="Tamaki H."/>
        </authorList>
    </citation>
    <scope>NUCLEOTIDE SEQUENCE [LARGE SCALE GENOMIC DNA]</scope>
    <source>
        <strain evidence="8 9">RT761</strain>
    </source>
</reference>
<keyword evidence="9" id="KW-1185">Reference proteome</keyword>
<accession>A0A7T1AM72</accession>
<dbReference type="SUPFAM" id="SSF102114">
    <property type="entry name" value="Radical SAM enzymes"/>
    <property type="match status" value="1"/>
</dbReference>
<dbReference type="GO" id="GO:0005506">
    <property type="term" value="F:iron ion binding"/>
    <property type="evidence" value="ECO:0007669"/>
    <property type="project" value="UniProtKB-UniRule"/>
</dbReference>
<evidence type="ECO:0000256" key="5">
    <source>
        <dbReference type="ARBA" id="ARBA00023014"/>
    </source>
</evidence>
<dbReference type="InterPro" id="IPR013704">
    <property type="entry name" value="UPF0313_N"/>
</dbReference>
<dbReference type="Gene3D" id="3.80.30.20">
    <property type="entry name" value="tm_1862 like domain"/>
    <property type="match status" value="1"/>
</dbReference>
<feature type="binding site" evidence="6">
    <location>
        <position position="311"/>
    </location>
    <ligand>
        <name>[4Fe-4S] cluster</name>
        <dbReference type="ChEBI" id="CHEBI:49883"/>
        <note>4Fe-4S-S-AdoMet</note>
    </ligand>
</feature>
<dbReference type="Pfam" id="PF11842">
    <property type="entry name" value="DUF3362"/>
    <property type="match status" value="1"/>
</dbReference>
<keyword evidence="3 6" id="KW-0479">Metal-binding</keyword>
<dbReference type="KEGG" id="alam:RT761_01679"/>
<evidence type="ECO:0000256" key="4">
    <source>
        <dbReference type="ARBA" id="ARBA00023004"/>
    </source>
</evidence>
<dbReference type="GO" id="GO:0051539">
    <property type="term" value="F:4 iron, 4 sulfur cluster binding"/>
    <property type="evidence" value="ECO:0007669"/>
    <property type="project" value="UniProtKB-KW"/>
</dbReference>
<dbReference type="Pfam" id="PF08497">
    <property type="entry name" value="Radical_SAM_N"/>
    <property type="match status" value="1"/>
</dbReference>
<evidence type="ECO:0000256" key="6">
    <source>
        <dbReference type="HAMAP-Rule" id="MF_01251"/>
    </source>
</evidence>
<dbReference type="SFLD" id="SFLDG01069">
    <property type="entry name" value="UPF0313"/>
    <property type="match status" value="1"/>
</dbReference>